<evidence type="ECO:0000313" key="2">
    <source>
        <dbReference type="Proteomes" id="UP001177260"/>
    </source>
</evidence>
<comment type="caution">
    <text evidence="1">The sequence shown here is derived from an EMBL/GenBank/DDBJ whole genome shotgun (WGS) entry which is preliminary data.</text>
</comment>
<gene>
    <name evidence="1" type="ORF">N8T08_008932</name>
</gene>
<name>A0ACC3AUP6_9EURO</name>
<keyword evidence="2" id="KW-1185">Reference proteome</keyword>
<protein>
    <submittedName>
        <fullName evidence="1">Uncharacterized protein</fullName>
    </submittedName>
</protein>
<accession>A0ACC3AUP6</accession>
<reference evidence="1 2" key="1">
    <citation type="journal article" date="2023" name="ACS Omega">
        <title>Identification of the Neoaspergillic Acid Biosynthesis Gene Cluster by Establishing an In Vitro CRISPR-Ribonucleoprotein Genetic System in Aspergillus melleus.</title>
        <authorList>
            <person name="Yuan B."/>
            <person name="Grau M.F."/>
            <person name="Murata R.M."/>
            <person name="Torok T."/>
            <person name="Venkateswaran K."/>
            <person name="Stajich J.E."/>
            <person name="Wang C.C.C."/>
        </authorList>
    </citation>
    <scope>NUCLEOTIDE SEQUENCE [LARGE SCALE GENOMIC DNA]</scope>
    <source>
        <strain evidence="1 2">IMV 1140</strain>
    </source>
</reference>
<evidence type="ECO:0000313" key="1">
    <source>
        <dbReference type="EMBL" id="KAK1141520.1"/>
    </source>
</evidence>
<organism evidence="1 2">
    <name type="scientific">Aspergillus melleus</name>
    <dbReference type="NCBI Taxonomy" id="138277"/>
    <lineage>
        <taxon>Eukaryota</taxon>
        <taxon>Fungi</taxon>
        <taxon>Dikarya</taxon>
        <taxon>Ascomycota</taxon>
        <taxon>Pezizomycotina</taxon>
        <taxon>Eurotiomycetes</taxon>
        <taxon>Eurotiomycetidae</taxon>
        <taxon>Eurotiales</taxon>
        <taxon>Aspergillaceae</taxon>
        <taxon>Aspergillus</taxon>
        <taxon>Aspergillus subgen. Circumdati</taxon>
    </lineage>
</organism>
<dbReference type="Proteomes" id="UP001177260">
    <property type="component" value="Unassembled WGS sequence"/>
</dbReference>
<proteinExistence type="predicted"/>
<dbReference type="EMBL" id="JAOPJF010000062">
    <property type="protein sequence ID" value="KAK1141520.1"/>
    <property type="molecule type" value="Genomic_DNA"/>
</dbReference>
<sequence>MAAVSTKEVLIADIPTKLVTFTSDQATVVREILTTVQPGQNEVTIYGLDPKIDVDSIRIEGSGPATITDIQTQIIRRREDFTDVYPDDSDTDDDGNEDPDDIDYGFDDSELLATREQIARAQAKKSKAADNKAATAAKLQFLDKYGTSMSPETTDLFKVNDFLQLYTRQRSEAADTSHAAEVELREIEDELEKLGTKKQQLESKQQKAKKEALKDFHRAREEEQRARRQKRQQRERERFERRKFWTNNVGQVRVSLDSNSGPTPESSRRNSVADENSTVEHAKPEADVTILLTYVLPGSHWAARYEMNINTPSSTAQMTCLAEFRNSSSETWRDTQVALSTSKASFSGLHERVPSLEAWHIQLDEDNVTNKPSWHKILKGGGEAGEKRPPAPVSTTEMQLMLLEQQNKRRLMMARAEQDQTALQAPQQAAPGGLFGGTRSLFGGSSNAAATVQMQAQQAQPSPEMLFSAAPPRVAMPGTSSVVYDEDEDEREEDETALPAESLDHQDSVTQQYGLTTTHELPGRRTVIPSSVSRRHILAELDLESMSLSYLVVPKHRTAAFLRARIQNTSSAHMLRGKVGLSVDGTFLGAISMPSTPPNEFFSLSLGSDPAILVKYSKPTVRPASGSFFVKEEAAVFRRSCWIKNTKDTAVDVNVMDQVPLSEHDKLRVHILEPAGLAEEGSETDLDLREGVGEGTAVMGKTGEIKWSIRLEPGKEVRTVLEYEARVPSGSEVGTSYG</sequence>